<reference evidence="12" key="1">
    <citation type="journal article" date="2014" name="Front. Microbiol.">
        <title>High frequency of phylogenetically diverse reductive dehalogenase-homologous genes in deep subseafloor sedimentary metagenomes.</title>
        <authorList>
            <person name="Kawai M."/>
            <person name="Futagami T."/>
            <person name="Toyoda A."/>
            <person name="Takaki Y."/>
            <person name="Nishi S."/>
            <person name="Hori S."/>
            <person name="Arai W."/>
            <person name="Tsubouchi T."/>
            <person name="Morono Y."/>
            <person name="Uchiyama I."/>
            <person name="Ito T."/>
            <person name="Fujiyama A."/>
            <person name="Inagaki F."/>
            <person name="Takami H."/>
        </authorList>
    </citation>
    <scope>NUCLEOTIDE SEQUENCE</scope>
    <source>
        <strain evidence="12">Expedition CK06-06</strain>
    </source>
</reference>
<evidence type="ECO:0000256" key="9">
    <source>
        <dbReference type="ARBA" id="ARBA00022759"/>
    </source>
</evidence>
<dbReference type="InterPro" id="IPR024567">
    <property type="entry name" value="RNase_HII/HIII_dom"/>
</dbReference>
<evidence type="ECO:0000256" key="6">
    <source>
        <dbReference type="ARBA" id="ARBA00022490"/>
    </source>
</evidence>
<dbReference type="EMBL" id="BARW01041674">
    <property type="protein sequence ID" value="GAJ17361.1"/>
    <property type="molecule type" value="Genomic_DNA"/>
</dbReference>
<dbReference type="GO" id="GO:0032299">
    <property type="term" value="C:ribonuclease H2 complex"/>
    <property type="evidence" value="ECO:0007669"/>
    <property type="project" value="TreeGrafter"/>
</dbReference>
<dbReference type="Gene3D" id="3.30.420.10">
    <property type="entry name" value="Ribonuclease H-like superfamily/Ribonuclease H"/>
    <property type="match status" value="1"/>
</dbReference>
<dbReference type="Pfam" id="PF01351">
    <property type="entry name" value="RNase_HII"/>
    <property type="match status" value="1"/>
</dbReference>
<comment type="catalytic activity">
    <reaction evidence="1">
        <text>Endonucleolytic cleavage to 5'-phosphomonoester.</text>
        <dbReference type="EC" id="3.1.26.4"/>
    </reaction>
</comment>
<sequence length="88" mass="9106">PPPLSREGNKGGGLPNNLQTPSFAKEKLLAAQGYQLIAGVDEVGRGALAGPVVAAAVILPNKLKARCLAGVKDSKQLSPARRESLVQH</sequence>
<dbReference type="PROSITE" id="PS51975">
    <property type="entry name" value="RNASE_H_2"/>
    <property type="match status" value="1"/>
</dbReference>
<feature type="domain" description="RNase H type-2" evidence="11">
    <location>
        <begin position="35"/>
        <end position="88"/>
    </location>
</feature>
<keyword evidence="8" id="KW-0479">Metal-binding</keyword>
<dbReference type="AlphaFoldDB" id="X1VMP0"/>
<evidence type="ECO:0000256" key="5">
    <source>
        <dbReference type="ARBA" id="ARBA00012180"/>
    </source>
</evidence>
<evidence type="ECO:0000256" key="2">
    <source>
        <dbReference type="ARBA" id="ARBA00001936"/>
    </source>
</evidence>
<evidence type="ECO:0000256" key="1">
    <source>
        <dbReference type="ARBA" id="ARBA00000077"/>
    </source>
</evidence>
<dbReference type="PANTHER" id="PTHR10954:SF18">
    <property type="entry name" value="RIBONUCLEASE HII"/>
    <property type="match status" value="1"/>
</dbReference>
<keyword evidence="9" id="KW-0255">Endonuclease</keyword>
<dbReference type="GO" id="GO:0005737">
    <property type="term" value="C:cytoplasm"/>
    <property type="evidence" value="ECO:0007669"/>
    <property type="project" value="UniProtKB-SubCell"/>
</dbReference>
<dbReference type="GO" id="GO:0046872">
    <property type="term" value="F:metal ion binding"/>
    <property type="evidence" value="ECO:0007669"/>
    <property type="project" value="UniProtKB-KW"/>
</dbReference>
<evidence type="ECO:0000256" key="3">
    <source>
        <dbReference type="ARBA" id="ARBA00001946"/>
    </source>
</evidence>
<dbReference type="SUPFAM" id="SSF53098">
    <property type="entry name" value="Ribonuclease H-like"/>
    <property type="match status" value="1"/>
</dbReference>
<comment type="cofactor">
    <cofactor evidence="2">
        <name>Mn(2+)</name>
        <dbReference type="ChEBI" id="CHEBI:29035"/>
    </cofactor>
</comment>
<evidence type="ECO:0000256" key="10">
    <source>
        <dbReference type="ARBA" id="ARBA00022801"/>
    </source>
</evidence>
<evidence type="ECO:0000256" key="7">
    <source>
        <dbReference type="ARBA" id="ARBA00022722"/>
    </source>
</evidence>
<keyword evidence="7" id="KW-0540">Nuclease</keyword>
<proteinExistence type="predicted"/>
<dbReference type="GO" id="GO:0004523">
    <property type="term" value="F:RNA-DNA hybrid ribonuclease activity"/>
    <property type="evidence" value="ECO:0007669"/>
    <property type="project" value="UniProtKB-EC"/>
</dbReference>
<evidence type="ECO:0000256" key="8">
    <source>
        <dbReference type="ARBA" id="ARBA00022723"/>
    </source>
</evidence>
<keyword evidence="6" id="KW-0963">Cytoplasm</keyword>
<dbReference type="GO" id="GO:0003723">
    <property type="term" value="F:RNA binding"/>
    <property type="evidence" value="ECO:0007669"/>
    <property type="project" value="InterPro"/>
</dbReference>
<dbReference type="PANTHER" id="PTHR10954">
    <property type="entry name" value="RIBONUCLEASE H2 SUBUNIT A"/>
    <property type="match status" value="1"/>
</dbReference>
<evidence type="ECO:0000256" key="4">
    <source>
        <dbReference type="ARBA" id="ARBA00004496"/>
    </source>
</evidence>
<dbReference type="GO" id="GO:0006298">
    <property type="term" value="P:mismatch repair"/>
    <property type="evidence" value="ECO:0007669"/>
    <property type="project" value="TreeGrafter"/>
</dbReference>
<accession>X1VMP0</accession>
<keyword evidence="10" id="KW-0378">Hydrolase</keyword>
<dbReference type="InterPro" id="IPR001352">
    <property type="entry name" value="RNase_HII/HIII"/>
</dbReference>
<name>X1VMP0_9ZZZZ</name>
<comment type="subcellular location">
    <subcellularLocation>
        <location evidence="4">Cytoplasm</location>
    </subcellularLocation>
</comment>
<comment type="caution">
    <text evidence="12">The sequence shown here is derived from an EMBL/GenBank/DDBJ whole genome shotgun (WGS) entry which is preliminary data.</text>
</comment>
<gene>
    <name evidence="12" type="ORF">S12H4_62253</name>
</gene>
<dbReference type="InterPro" id="IPR012337">
    <property type="entry name" value="RNaseH-like_sf"/>
</dbReference>
<dbReference type="EC" id="3.1.26.4" evidence="5"/>
<organism evidence="12">
    <name type="scientific">marine sediment metagenome</name>
    <dbReference type="NCBI Taxonomy" id="412755"/>
    <lineage>
        <taxon>unclassified sequences</taxon>
        <taxon>metagenomes</taxon>
        <taxon>ecological metagenomes</taxon>
    </lineage>
</organism>
<dbReference type="InterPro" id="IPR036397">
    <property type="entry name" value="RNaseH_sf"/>
</dbReference>
<comment type="cofactor">
    <cofactor evidence="3">
        <name>Mg(2+)</name>
        <dbReference type="ChEBI" id="CHEBI:18420"/>
    </cofactor>
</comment>
<feature type="non-terminal residue" evidence="12">
    <location>
        <position position="1"/>
    </location>
</feature>
<dbReference type="GO" id="GO:0043137">
    <property type="term" value="P:DNA replication, removal of RNA primer"/>
    <property type="evidence" value="ECO:0007669"/>
    <property type="project" value="TreeGrafter"/>
</dbReference>
<evidence type="ECO:0000313" key="12">
    <source>
        <dbReference type="EMBL" id="GAJ17361.1"/>
    </source>
</evidence>
<protein>
    <recommendedName>
        <fullName evidence="5">ribonuclease H</fullName>
        <ecNumber evidence="5">3.1.26.4</ecNumber>
    </recommendedName>
</protein>
<feature type="non-terminal residue" evidence="12">
    <location>
        <position position="88"/>
    </location>
</feature>
<evidence type="ECO:0000259" key="11">
    <source>
        <dbReference type="PROSITE" id="PS51975"/>
    </source>
</evidence>